<dbReference type="Proteomes" id="UP000269721">
    <property type="component" value="Unassembled WGS sequence"/>
</dbReference>
<dbReference type="Pfam" id="PF22191">
    <property type="entry name" value="IBR_1"/>
    <property type="match status" value="1"/>
</dbReference>
<organism evidence="1 2">
    <name type="scientific">Blyttiomyces helicus</name>
    <dbReference type="NCBI Taxonomy" id="388810"/>
    <lineage>
        <taxon>Eukaryota</taxon>
        <taxon>Fungi</taxon>
        <taxon>Fungi incertae sedis</taxon>
        <taxon>Chytridiomycota</taxon>
        <taxon>Chytridiomycota incertae sedis</taxon>
        <taxon>Chytridiomycetes</taxon>
        <taxon>Chytridiomycetes incertae sedis</taxon>
        <taxon>Blyttiomyces</taxon>
    </lineage>
</organism>
<dbReference type="Gene3D" id="1.20.120.1750">
    <property type="match status" value="1"/>
</dbReference>
<accession>A0A4P9WIQ2</accession>
<dbReference type="AlphaFoldDB" id="A0A4P9WIQ2"/>
<evidence type="ECO:0000313" key="1">
    <source>
        <dbReference type="EMBL" id="RKO92302.1"/>
    </source>
</evidence>
<proteinExistence type="predicted"/>
<dbReference type="EMBL" id="KZ994694">
    <property type="protein sequence ID" value="RKO92302.1"/>
    <property type="molecule type" value="Genomic_DNA"/>
</dbReference>
<sequence>PTARSALLGCGHTYCVACMMSMYESARLDVSYFPLSCCSAQIEPSTIESMLGSDTVEEYRNLTLLIEANRKSVPGVLDEGIKDISESRGWKICPQCSAVVEKVEGCVHITCRCKYKFCYTCVRRWKTCHCELYPAAEINMILGEPEQGGGPGDRGPGVEHVHHWVCLQRPARCDGCRMYLPYYHPHCAGCAGTLCTHCWAAR</sequence>
<reference evidence="2" key="1">
    <citation type="journal article" date="2018" name="Nat. Microbiol.">
        <title>Leveraging single-cell genomics to expand the fungal tree of life.</title>
        <authorList>
            <person name="Ahrendt S.R."/>
            <person name="Quandt C.A."/>
            <person name="Ciobanu D."/>
            <person name="Clum A."/>
            <person name="Salamov A."/>
            <person name="Andreopoulos B."/>
            <person name="Cheng J.F."/>
            <person name="Woyke T."/>
            <person name="Pelin A."/>
            <person name="Henrissat B."/>
            <person name="Reynolds N.K."/>
            <person name="Benny G.L."/>
            <person name="Smith M.E."/>
            <person name="James T.Y."/>
            <person name="Grigoriev I.V."/>
        </authorList>
    </citation>
    <scope>NUCLEOTIDE SEQUENCE [LARGE SCALE GENOMIC DNA]</scope>
</reference>
<feature type="non-terminal residue" evidence="1">
    <location>
        <position position="1"/>
    </location>
</feature>
<dbReference type="SUPFAM" id="SSF57850">
    <property type="entry name" value="RING/U-box"/>
    <property type="match status" value="2"/>
</dbReference>
<gene>
    <name evidence="1" type="ORF">BDK51DRAFT_21606</name>
</gene>
<dbReference type="CDD" id="cd22584">
    <property type="entry name" value="Rcat_RBR_unk"/>
    <property type="match status" value="1"/>
</dbReference>
<name>A0A4P9WIQ2_9FUNG</name>
<protein>
    <submittedName>
        <fullName evidence="1">Uncharacterized protein</fullName>
    </submittedName>
</protein>
<evidence type="ECO:0000313" key="2">
    <source>
        <dbReference type="Proteomes" id="UP000269721"/>
    </source>
</evidence>
<keyword evidence="2" id="KW-1185">Reference proteome</keyword>
<dbReference type="OrthoDB" id="2154435at2759"/>